<dbReference type="PANTHER" id="PTHR43791">
    <property type="entry name" value="PERMEASE-RELATED"/>
    <property type="match status" value="1"/>
</dbReference>
<evidence type="ECO:0000256" key="3">
    <source>
        <dbReference type="ARBA" id="ARBA00022692"/>
    </source>
</evidence>
<dbReference type="FunFam" id="1.20.1250.20:FF:000394">
    <property type="entry name" value="MFS general substrate transporter"/>
    <property type="match status" value="1"/>
</dbReference>
<comment type="subcellular location">
    <subcellularLocation>
        <location evidence="1">Membrane</location>
        <topology evidence="1">Multi-pass membrane protein</topology>
    </subcellularLocation>
</comment>
<keyword evidence="2" id="KW-0813">Transport</keyword>
<protein>
    <submittedName>
        <fullName evidence="8">Major facilitator superfamily domain-containing protein</fullName>
    </submittedName>
</protein>
<organism evidence="8 9">
    <name type="scientific">Microdochium bolleyi</name>
    <dbReference type="NCBI Taxonomy" id="196109"/>
    <lineage>
        <taxon>Eukaryota</taxon>
        <taxon>Fungi</taxon>
        <taxon>Dikarya</taxon>
        <taxon>Ascomycota</taxon>
        <taxon>Pezizomycotina</taxon>
        <taxon>Sordariomycetes</taxon>
        <taxon>Xylariomycetidae</taxon>
        <taxon>Xylariales</taxon>
        <taxon>Microdochiaceae</taxon>
        <taxon>Microdochium</taxon>
    </lineage>
</organism>
<feature type="transmembrane region" description="Helical" evidence="6">
    <location>
        <begin position="270"/>
        <end position="291"/>
    </location>
</feature>
<feature type="domain" description="Major facilitator superfamily (MFS) profile" evidence="7">
    <location>
        <begin position="35"/>
        <end position="450"/>
    </location>
</feature>
<feature type="transmembrane region" description="Helical" evidence="6">
    <location>
        <begin position="194"/>
        <end position="218"/>
    </location>
</feature>
<evidence type="ECO:0000256" key="1">
    <source>
        <dbReference type="ARBA" id="ARBA00004141"/>
    </source>
</evidence>
<feature type="transmembrane region" description="Helical" evidence="6">
    <location>
        <begin position="424"/>
        <end position="449"/>
    </location>
</feature>
<dbReference type="PANTHER" id="PTHR43791:SF38">
    <property type="entry name" value="MAJOR FACILITATOR SUPERFAMILY (MFS) PROFILE DOMAIN-CONTAINING PROTEIN"/>
    <property type="match status" value="1"/>
</dbReference>
<evidence type="ECO:0000313" key="8">
    <source>
        <dbReference type="EMBL" id="KXJ89538.1"/>
    </source>
</evidence>
<proteinExistence type="predicted"/>
<dbReference type="OrthoDB" id="2985014at2759"/>
<dbReference type="GO" id="GO:0016020">
    <property type="term" value="C:membrane"/>
    <property type="evidence" value="ECO:0007669"/>
    <property type="project" value="UniProtKB-SubCell"/>
</dbReference>
<name>A0A136IXE4_9PEZI</name>
<feature type="transmembrane region" description="Helical" evidence="6">
    <location>
        <begin position="31"/>
        <end position="48"/>
    </location>
</feature>
<feature type="transmembrane region" description="Helical" evidence="6">
    <location>
        <begin position="72"/>
        <end position="90"/>
    </location>
</feature>
<feature type="transmembrane region" description="Helical" evidence="6">
    <location>
        <begin position="102"/>
        <end position="121"/>
    </location>
</feature>
<reference evidence="9" key="1">
    <citation type="submission" date="2016-02" db="EMBL/GenBank/DDBJ databases">
        <title>Draft genome sequence of Microdochium bolleyi, a fungal endophyte of beachgrass.</title>
        <authorList>
            <consortium name="DOE Joint Genome Institute"/>
            <person name="David A.S."/>
            <person name="May G."/>
            <person name="Haridas S."/>
            <person name="Lim J."/>
            <person name="Wang M."/>
            <person name="Labutti K."/>
            <person name="Lipzen A."/>
            <person name="Barry K."/>
            <person name="Grigoriev I.V."/>
        </authorList>
    </citation>
    <scope>NUCLEOTIDE SEQUENCE [LARGE SCALE GENOMIC DNA]</scope>
    <source>
        <strain evidence="9">J235TASD1</strain>
    </source>
</reference>
<keyword evidence="4 6" id="KW-1133">Transmembrane helix</keyword>
<evidence type="ECO:0000256" key="4">
    <source>
        <dbReference type="ARBA" id="ARBA00022989"/>
    </source>
</evidence>
<dbReference type="InParanoid" id="A0A136IXE4"/>
<dbReference type="InterPro" id="IPR011701">
    <property type="entry name" value="MFS"/>
</dbReference>
<keyword evidence="9" id="KW-1185">Reference proteome</keyword>
<evidence type="ECO:0000256" key="5">
    <source>
        <dbReference type="ARBA" id="ARBA00023136"/>
    </source>
</evidence>
<dbReference type="Proteomes" id="UP000070501">
    <property type="component" value="Unassembled WGS sequence"/>
</dbReference>
<feature type="transmembrane region" description="Helical" evidence="6">
    <location>
        <begin position="127"/>
        <end position="149"/>
    </location>
</feature>
<evidence type="ECO:0000313" key="9">
    <source>
        <dbReference type="Proteomes" id="UP000070501"/>
    </source>
</evidence>
<feature type="transmembrane region" description="Helical" evidence="6">
    <location>
        <begin position="395"/>
        <end position="412"/>
    </location>
</feature>
<dbReference type="GO" id="GO:0022857">
    <property type="term" value="F:transmembrane transporter activity"/>
    <property type="evidence" value="ECO:0007669"/>
    <property type="project" value="InterPro"/>
</dbReference>
<dbReference type="PROSITE" id="PS50850">
    <property type="entry name" value="MFS"/>
    <property type="match status" value="1"/>
</dbReference>
<feature type="transmembrane region" description="Helical" evidence="6">
    <location>
        <begin position="335"/>
        <end position="355"/>
    </location>
</feature>
<dbReference type="Gene3D" id="1.20.1250.20">
    <property type="entry name" value="MFS general substrate transporter like domains"/>
    <property type="match status" value="2"/>
</dbReference>
<dbReference type="SUPFAM" id="SSF103473">
    <property type="entry name" value="MFS general substrate transporter"/>
    <property type="match status" value="1"/>
</dbReference>
<feature type="transmembrane region" description="Helical" evidence="6">
    <location>
        <begin position="161"/>
        <end position="182"/>
    </location>
</feature>
<gene>
    <name evidence="8" type="ORF">Micbo1qcDRAFT_150081</name>
</gene>
<sequence>MDVKAVKQREGSLGAVYVPNTEEEKRLVRKIDLYLLPCIWIMYLMSYLDRTNIGNAKIAGMERDLELTSDKYSIALVVFFIGYVLFEVPSNMILARTRPSRFLPAIMFIWGLVTLGMAWVPDYKALIGFRVAMGVLEAGFAPGVILVISSWYKKSEQSKRFAVYISAAILSGAFGGLLAGAITSSLDGAHGLAGWRWLFVVEGVATAGVSIIAAFVLLDFPATTSKFSPRERELAMQRLLADNVQNDSAEGGDKPSHLAALKMAILNWRVWLFVVGYMAIVGSSTLSYFYPTLVNGLGYTAHVAQYMTVPIYAAAFVVTLVTGVTMDRFPQNRGLVLGAWLAAAMVCSVAICAVYDFTARYVLLVLMASALWAANGLAISYGSSTFGHLQPETRAIALAFINAMGNLAQIYGSYLFPSKDAPKYLMGFGVISGLCLTGLLSYVAIHFVLRPGSRMHKYQ</sequence>
<accession>A0A136IXE4</accession>
<evidence type="ECO:0000256" key="2">
    <source>
        <dbReference type="ARBA" id="ARBA00022448"/>
    </source>
</evidence>
<evidence type="ECO:0000259" key="7">
    <source>
        <dbReference type="PROSITE" id="PS50850"/>
    </source>
</evidence>
<dbReference type="InterPro" id="IPR036259">
    <property type="entry name" value="MFS_trans_sf"/>
</dbReference>
<evidence type="ECO:0000256" key="6">
    <source>
        <dbReference type="SAM" id="Phobius"/>
    </source>
</evidence>
<feature type="transmembrane region" description="Helical" evidence="6">
    <location>
        <begin position="303"/>
        <end position="323"/>
    </location>
</feature>
<dbReference type="AlphaFoldDB" id="A0A136IXE4"/>
<dbReference type="FunFam" id="1.20.1250.20:FF:000057">
    <property type="entry name" value="MFS general substrate transporter"/>
    <property type="match status" value="1"/>
</dbReference>
<dbReference type="EMBL" id="KQ964255">
    <property type="protein sequence ID" value="KXJ89538.1"/>
    <property type="molecule type" value="Genomic_DNA"/>
</dbReference>
<keyword evidence="5 6" id="KW-0472">Membrane</keyword>
<feature type="transmembrane region" description="Helical" evidence="6">
    <location>
        <begin position="361"/>
        <end position="383"/>
    </location>
</feature>
<dbReference type="InterPro" id="IPR020846">
    <property type="entry name" value="MFS_dom"/>
</dbReference>
<dbReference type="Pfam" id="PF07690">
    <property type="entry name" value="MFS_1"/>
    <property type="match status" value="1"/>
</dbReference>
<keyword evidence="3 6" id="KW-0812">Transmembrane</keyword>